<dbReference type="Pfam" id="PF01436">
    <property type="entry name" value="NHL"/>
    <property type="match status" value="1"/>
</dbReference>
<dbReference type="SUPFAM" id="SSF81296">
    <property type="entry name" value="E set domains"/>
    <property type="match status" value="1"/>
</dbReference>
<evidence type="ECO:0000256" key="5">
    <source>
        <dbReference type="PROSITE-ProRule" id="PRU00024"/>
    </source>
</evidence>
<dbReference type="InterPro" id="IPR000315">
    <property type="entry name" value="Znf_B-box"/>
</dbReference>
<evidence type="ECO:0000256" key="3">
    <source>
        <dbReference type="ARBA" id="ARBA00022771"/>
    </source>
</evidence>
<dbReference type="AlphaFoldDB" id="A0A8B7NWY9"/>
<dbReference type="PROSITE" id="PS50119">
    <property type="entry name" value="ZF_BBOX"/>
    <property type="match status" value="1"/>
</dbReference>
<dbReference type="Proteomes" id="UP000694843">
    <property type="component" value="Unplaced"/>
</dbReference>
<dbReference type="InterPro" id="IPR050952">
    <property type="entry name" value="TRIM-NHL_E3_ligases"/>
</dbReference>
<keyword evidence="3 5" id="KW-0863">Zinc-finger</keyword>
<dbReference type="InterPro" id="IPR011042">
    <property type="entry name" value="6-blade_b-propeller_TolB-like"/>
</dbReference>
<dbReference type="Gene3D" id="2.120.10.30">
    <property type="entry name" value="TolB, C-terminal domain"/>
    <property type="match status" value="1"/>
</dbReference>
<dbReference type="GeneID" id="108674020"/>
<evidence type="ECO:0000256" key="2">
    <source>
        <dbReference type="ARBA" id="ARBA00022737"/>
    </source>
</evidence>
<evidence type="ECO:0000313" key="11">
    <source>
        <dbReference type="RefSeq" id="XP_018017406.2"/>
    </source>
</evidence>
<sequence length="1084" mass="121007">MMANHWDASRDSLQNQDQHDHEEDSEGRESNHTSPLGFEIVNPEVETHDSQLGPLNSSIGLHDSQLPGPSNSGEESSQQLHPTGVRPKIRPPPNHTFTTNFSPRESLEELSFPTTFHSSRRHGEFPVRNANNYDNGYNVLSPRRDSIPEALTLSCGVLSPFTSPTDDHNWRNSGGNRDAAAALSPIPSGFILLGNGPSSLTSPPLADDRSSISVIAPRTNYSSQTSVFSPNNGNHWHMPDTELSTQFSGLTTHDGRNDDEPNGATNINAIETYSVTAETAEIRYASEDNSSTNNVFSDAFTSPIFHHPPPNVYREPTREMDQREMFSGGNSRNLPVHVAPKNGRTLLTDFRGPTRRLSFPDNDLPAQRSHGVMNPMNGGTCFNRNGFGTNSLSIGNNTSFSPPETNCFLESSHCKMCNDRIASLPCDLCLMKFCTSCLDLHVHHCRRQQLVPANRHHLPRGGIFNRGMRPFRYSNNRMSMLPHVRHGLAVNSSLTRPLPPFRPPIARCSVHDRYLARYYDPATRRQHCVVCILKRIGSDPPIRNPSLIPFPAPTQEEFPWSVSLLQTLMEEVPRTINRFRSVSMYPFLEDEVNGHLVFLEQIPIDRDPSLLQFQDQLNCLLVYLNKVILRISNVYQADETRQICNTVNQCHELNRTLSEQAGGPISTPIVPDSCAPGVGSNSRVSGPACSGVVQVGEETVFFLEVRDNSDRSREWNRDAIKIDIRSASNSQVRHRVESANLVGVVSVKFTIDDRGDYLATVMVNGENVRDTPFQIHATNEEIVYKTFFEPTRHVGESVAPSQVGLFSRPWGVHFASDGGYIVADRSNHRIIILDSNCLFRFAFGVQGHVNGELFRPSKAVELNYESGLTHLVVADKDNHRLQIFTQEGLFVARTPASHELKYPWDVCVTSERVIVCTDARSNRLPCFNNKLEPIRILLLPPECVSRGICGGYLNHVIVTEFTKCDMYIVFAPSSIYTPETSSDIAAHHSLRLYAPRSNPQFLGPKEKSEKNAERLQGICRDARGRLLVADSRQNKIRVLTYLGKEIAGFDVLGEPQGVVVGRNSVAVINNTRNTLDLYTNFNLI</sequence>
<evidence type="ECO:0000256" key="8">
    <source>
        <dbReference type="SAM" id="MobiDB-lite"/>
    </source>
</evidence>
<dbReference type="Pfam" id="PF00630">
    <property type="entry name" value="Filamin"/>
    <property type="match status" value="1"/>
</dbReference>
<feature type="compositionally biased region" description="Polar residues" evidence="8">
    <location>
        <begin position="67"/>
        <end position="81"/>
    </location>
</feature>
<dbReference type="InterPro" id="IPR017868">
    <property type="entry name" value="Filamin/ABP280_repeat-like"/>
</dbReference>
<dbReference type="PROSITE" id="PS50194">
    <property type="entry name" value="FILAMIN_REPEAT"/>
    <property type="match status" value="1"/>
</dbReference>
<protein>
    <submittedName>
        <fullName evidence="11">Uncharacterized protein LOC108674020</fullName>
    </submittedName>
</protein>
<reference evidence="11" key="1">
    <citation type="submission" date="2025-08" db="UniProtKB">
        <authorList>
            <consortium name="RefSeq"/>
        </authorList>
    </citation>
    <scope>IDENTIFICATION</scope>
    <source>
        <tissue evidence="11">Whole organism</tissue>
    </source>
</reference>
<dbReference type="InterPro" id="IPR013783">
    <property type="entry name" value="Ig-like_fold"/>
</dbReference>
<keyword evidence="1" id="KW-0479">Metal-binding</keyword>
<accession>A0A8B7NWY9</accession>
<evidence type="ECO:0000256" key="4">
    <source>
        <dbReference type="ARBA" id="ARBA00022833"/>
    </source>
</evidence>
<name>A0A8B7NWY9_HYAAZ</name>
<feature type="repeat" description="NHL" evidence="7">
    <location>
        <begin position="806"/>
        <end position="836"/>
    </location>
</feature>
<dbReference type="GO" id="GO:0000209">
    <property type="term" value="P:protein polyubiquitination"/>
    <property type="evidence" value="ECO:0007669"/>
    <property type="project" value="TreeGrafter"/>
</dbReference>
<dbReference type="PROSITE" id="PS51125">
    <property type="entry name" value="NHL"/>
    <property type="match status" value="1"/>
</dbReference>
<feature type="compositionally biased region" description="Basic and acidic residues" evidence="8">
    <location>
        <begin position="17"/>
        <end position="31"/>
    </location>
</feature>
<evidence type="ECO:0000256" key="1">
    <source>
        <dbReference type="ARBA" id="ARBA00022723"/>
    </source>
</evidence>
<organism evidence="10 11">
    <name type="scientific">Hyalella azteca</name>
    <name type="common">Amphipod</name>
    <dbReference type="NCBI Taxonomy" id="294128"/>
    <lineage>
        <taxon>Eukaryota</taxon>
        <taxon>Metazoa</taxon>
        <taxon>Ecdysozoa</taxon>
        <taxon>Arthropoda</taxon>
        <taxon>Crustacea</taxon>
        <taxon>Multicrustacea</taxon>
        <taxon>Malacostraca</taxon>
        <taxon>Eumalacostraca</taxon>
        <taxon>Peracarida</taxon>
        <taxon>Amphipoda</taxon>
        <taxon>Senticaudata</taxon>
        <taxon>Talitrida</taxon>
        <taxon>Talitroidea</taxon>
        <taxon>Hyalellidae</taxon>
        <taxon>Hyalella</taxon>
    </lineage>
</organism>
<evidence type="ECO:0000256" key="7">
    <source>
        <dbReference type="PROSITE-ProRule" id="PRU00504"/>
    </source>
</evidence>
<feature type="domain" description="B box-type" evidence="9">
    <location>
        <begin position="409"/>
        <end position="453"/>
    </location>
</feature>
<dbReference type="InterPro" id="IPR001298">
    <property type="entry name" value="Filamin/ABP280_rpt"/>
</dbReference>
<keyword evidence="10" id="KW-1185">Reference proteome</keyword>
<keyword evidence="4" id="KW-0862">Zinc</keyword>
<dbReference type="InterPro" id="IPR001258">
    <property type="entry name" value="NHL_repeat"/>
</dbReference>
<keyword evidence="2" id="KW-0677">Repeat</keyword>
<dbReference type="PANTHER" id="PTHR24104:SF48">
    <property type="entry name" value="PROTEIN WECH"/>
    <property type="match status" value="1"/>
</dbReference>
<feature type="repeat" description="Filamin" evidence="6">
    <location>
        <begin position="680"/>
        <end position="777"/>
    </location>
</feature>
<evidence type="ECO:0000313" key="10">
    <source>
        <dbReference type="Proteomes" id="UP000694843"/>
    </source>
</evidence>
<evidence type="ECO:0000256" key="6">
    <source>
        <dbReference type="PROSITE-ProRule" id="PRU00087"/>
    </source>
</evidence>
<dbReference type="OrthoDB" id="27136at2759"/>
<dbReference type="GO" id="GO:0061630">
    <property type="term" value="F:ubiquitin protein ligase activity"/>
    <property type="evidence" value="ECO:0007669"/>
    <property type="project" value="TreeGrafter"/>
</dbReference>
<proteinExistence type="predicted"/>
<dbReference type="RefSeq" id="XP_018017406.2">
    <property type="nucleotide sequence ID" value="XM_018161917.2"/>
</dbReference>
<dbReference type="SMART" id="SM00557">
    <property type="entry name" value="IG_FLMN"/>
    <property type="match status" value="1"/>
</dbReference>
<feature type="region of interest" description="Disordered" evidence="8">
    <location>
        <begin position="1"/>
        <end position="101"/>
    </location>
</feature>
<dbReference type="GO" id="GO:0008270">
    <property type="term" value="F:zinc ion binding"/>
    <property type="evidence" value="ECO:0007669"/>
    <property type="project" value="UniProtKB-KW"/>
</dbReference>
<dbReference type="InterPro" id="IPR014756">
    <property type="entry name" value="Ig_E-set"/>
</dbReference>
<dbReference type="GO" id="GO:0043161">
    <property type="term" value="P:proteasome-mediated ubiquitin-dependent protein catabolic process"/>
    <property type="evidence" value="ECO:0007669"/>
    <property type="project" value="TreeGrafter"/>
</dbReference>
<dbReference type="KEGG" id="hazt:108674020"/>
<dbReference type="SUPFAM" id="SSF101898">
    <property type="entry name" value="NHL repeat"/>
    <property type="match status" value="1"/>
</dbReference>
<gene>
    <name evidence="11" type="primary">LOC108674020</name>
</gene>
<feature type="region of interest" description="Disordered" evidence="8">
    <location>
        <begin position="344"/>
        <end position="368"/>
    </location>
</feature>
<dbReference type="PANTHER" id="PTHR24104">
    <property type="entry name" value="E3 UBIQUITIN-PROTEIN LIGASE NHLRC1-RELATED"/>
    <property type="match status" value="1"/>
</dbReference>
<evidence type="ECO:0000259" key="9">
    <source>
        <dbReference type="PROSITE" id="PS50119"/>
    </source>
</evidence>
<dbReference type="Gene3D" id="2.60.40.10">
    <property type="entry name" value="Immunoglobulins"/>
    <property type="match status" value="1"/>
</dbReference>